<evidence type="ECO:0000256" key="8">
    <source>
        <dbReference type="ARBA" id="ARBA00023274"/>
    </source>
</evidence>
<evidence type="ECO:0000256" key="9">
    <source>
        <dbReference type="RuleBase" id="RU365053"/>
    </source>
</evidence>
<dbReference type="SMART" id="SM00651">
    <property type="entry name" value="Sm"/>
    <property type="match status" value="1"/>
</dbReference>
<evidence type="ECO:0000256" key="6">
    <source>
        <dbReference type="ARBA" id="ARBA00023187"/>
    </source>
</evidence>
<feature type="domain" description="Sm" evidence="10">
    <location>
        <begin position="18"/>
        <end position="111"/>
    </location>
</feature>
<dbReference type="EMBL" id="CP119946">
    <property type="protein sequence ID" value="WFD00101.1"/>
    <property type="molecule type" value="Genomic_DNA"/>
</dbReference>
<proteinExistence type="inferred from homology"/>
<dbReference type="GO" id="GO:0005682">
    <property type="term" value="C:U5 snRNP"/>
    <property type="evidence" value="ECO:0007669"/>
    <property type="project" value="UniProtKB-UniRule"/>
</dbReference>
<evidence type="ECO:0000313" key="12">
    <source>
        <dbReference type="Proteomes" id="UP001219567"/>
    </source>
</evidence>
<dbReference type="SUPFAM" id="SSF50182">
    <property type="entry name" value="Sm-like ribonucleoproteins"/>
    <property type="match status" value="1"/>
</dbReference>
<dbReference type="PANTHER" id="PTHR11193">
    <property type="entry name" value="SMALL NUCLEAR RIBONUCLEOPROTEIN E"/>
    <property type="match status" value="1"/>
</dbReference>
<dbReference type="GO" id="GO:0005681">
    <property type="term" value="C:spliceosomal complex"/>
    <property type="evidence" value="ECO:0007669"/>
    <property type="project" value="UniProtKB-KW"/>
</dbReference>
<dbReference type="Gene3D" id="2.30.30.100">
    <property type="match status" value="1"/>
</dbReference>
<dbReference type="GO" id="GO:0005685">
    <property type="term" value="C:U1 snRNP"/>
    <property type="evidence" value="ECO:0007669"/>
    <property type="project" value="UniProtKB-UniRule"/>
</dbReference>
<name>A0AAJ5YVD1_9BASI</name>
<evidence type="ECO:0000259" key="10">
    <source>
        <dbReference type="SMART" id="SM00651"/>
    </source>
</evidence>
<protein>
    <recommendedName>
        <fullName evidence="9">Small nuclear ribonucleoprotein E</fullName>
        <shortName evidence="9">snRNP-E</shortName>
    </recommendedName>
    <alternativeName>
        <fullName evidence="9">Sm protein E</fullName>
    </alternativeName>
</protein>
<comment type="function">
    <text evidence="9">Involved in pre-mRNA splicing. Binds and is required for the stability of snRNA U1, U2, U4 and U5 which contain a highly conserved structural motif called the Sm binding site. Involved in cap modification.</text>
</comment>
<evidence type="ECO:0000256" key="2">
    <source>
        <dbReference type="ARBA" id="ARBA00006850"/>
    </source>
</evidence>
<keyword evidence="7 9" id="KW-0539">Nucleus</keyword>
<keyword evidence="3 9" id="KW-0507">mRNA processing</keyword>
<comment type="subcellular location">
    <subcellularLocation>
        <location evidence="1 9">Nucleus</location>
    </subcellularLocation>
</comment>
<dbReference type="GO" id="GO:0046540">
    <property type="term" value="C:U4/U6 x U5 tri-snRNP complex"/>
    <property type="evidence" value="ECO:0007669"/>
    <property type="project" value="UniProtKB-UniRule"/>
</dbReference>
<keyword evidence="4 9" id="KW-0747">Spliceosome</keyword>
<evidence type="ECO:0000256" key="3">
    <source>
        <dbReference type="ARBA" id="ARBA00022664"/>
    </source>
</evidence>
<evidence type="ECO:0000256" key="1">
    <source>
        <dbReference type="ARBA" id="ARBA00004123"/>
    </source>
</evidence>
<reference evidence="11 12" key="1">
    <citation type="submission" date="2023-03" db="EMBL/GenBank/DDBJ databases">
        <title>Mating type loci evolution in Malassezia.</title>
        <authorList>
            <person name="Coelho M.A."/>
        </authorList>
    </citation>
    <scope>NUCLEOTIDE SEQUENCE [LARGE SCALE GENOMIC DNA]</scope>
    <source>
        <strain evidence="11 12">CBS 9725</strain>
    </source>
</reference>
<dbReference type="GO" id="GO:0000387">
    <property type="term" value="P:spliceosomal snRNP assembly"/>
    <property type="evidence" value="ECO:0007669"/>
    <property type="project" value="UniProtKB-UniRule"/>
</dbReference>
<evidence type="ECO:0000256" key="7">
    <source>
        <dbReference type="ARBA" id="ARBA00023242"/>
    </source>
</evidence>
<accession>A0AAJ5YVD1</accession>
<dbReference type="InterPro" id="IPR027078">
    <property type="entry name" value="snRNP-E"/>
</dbReference>
<sequence length="113" mass="13072">MSGRQQRTTVQPINVIFRHLQQQTRVSLWLYDNVDFRLEGKIVGFDEFMNITLAEAVEVRNNAAKDRKELGMLRAFYKGWLLTQNAFGFQCEHLSTGRLLLKGDNITLIQPAM</sequence>
<dbReference type="Proteomes" id="UP001219567">
    <property type="component" value="Chromosome 4"/>
</dbReference>
<gene>
    <name evidence="11" type="ORF">MYAM1_002847</name>
</gene>
<keyword evidence="5 9" id="KW-0694">RNA-binding</keyword>
<keyword evidence="12" id="KW-1185">Reference proteome</keyword>
<dbReference type="InterPro" id="IPR010920">
    <property type="entry name" value="LSM_dom_sf"/>
</dbReference>
<organism evidence="11 12">
    <name type="scientific">Malassezia yamatoensis</name>
    <dbReference type="NCBI Taxonomy" id="253288"/>
    <lineage>
        <taxon>Eukaryota</taxon>
        <taxon>Fungi</taxon>
        <taxon>Dikarya</taxon>
        <taxon>Basidiomycota</taxon>
        <taxon>Ustilaginomycotina</taxon>
        <taxon>Malasseziomycetes</taxon>
        <taxon>Malasseziales</taxon>
        <taxon>Malasseziaceae</taxon>
        <taxon>Malassezia</taxon>
    </lineage>
</organism>
<dbReference type="GO" id="GO:0005687">
    <property type="term" value="C:U4 snRNP"/>
    <property type="evidence" value="ECO:0007669"/>
    <property type="project" value="UniProtKB-UniRule"/>
</dbReference>
<evidence type="ECO:0000313" key="11">
    <source>
        <dbReference type="EMBL" id="WFD00101.1"/>
    </source>
</evidence>
<dbReference type="AlphaFoldDB" id="A0AAJ5YVD1"/>
<comment type="similarity">
    <text evidence="2 9">Belongs to the snRNP Sm proteins family.</text>
</comment>
<dbReference type="Pfam" id="PF01423">
    <property type="entry name" value="LSM"/>
    <property type="match status" value="1"/>
</dbReference>
<keyword evidence="8 9" id="KW-0687">Ribonucleoprotein</keyword>
<dbReference type="InterPro" id="IPR001163">
    <property type="entry name" value="Sm_dom_euk/arc"/>
</dbReference>
<dbReference type="CDD" id="cd01718">
    <property type="entry name" value="Sm_E"/>
    <property type="match status" value="1"/>
</dbReference>
<keyword evidence="6 9" id="KW-0508">mRNA splicing</keyword>
<evidence type="ECO:0000256" key="5">
    <source>
        <dbReference type="ARBA" id="ARBA00022884"/>
    </source>
</evidence>
<dbReference type="GO" id="GO:0003723">
    <property type="term" value="F:RNA binding"/>
    <property type="evidence" value="ECO:0007669"/>
    <property type="project" value="UniProtKB-KW"/>
</dbReference>
<dbReference type="GO" id="GO:0005686">
    <property type="term" value="C:U2 snRNP"/>
    <property type="evidence" value="ECO:0007669"/>
    <property type="project" value="UniProtKB-UniRule"/>
</dbReference>
<evidence type="ECO:0000256" key="4">
    <source>
        <dbReference type="ARBA" id="ARBA00022728"/>
    </source>
</evidence>